<comment type="caution">
    <text evidence="1">The sequence shown here is derived from an EMBL/GenBank/DDBJ whole genome shotgun (WGS) entry which is preliminary data.</text>
</comment>
<organism evidence="1 2">
    <name type="scientific">Acropora cervicornis</name>
    <name type="common">Staghorn coral</name>
    <dbReference type="NCBI Taxonomy" id="6130"/>
    <lineage>
        <taxon>Eukaryota</taxon>
        <taxon>Metazoa</taxon>
        <taxon>Cnidaria</taxon>
        <taxon>Anthozoa</taxon>
        <taxon>Hexacorallia</taxon>
        <taxon>Scleractinia</taxon>
        <taxon>Astrocoeniina</taxon>
        <taxon>Acroporidae</taxon>
        <taxon>Acropora</taxon>
    </lineage>
</organism>
<reference evidence="1" key="2">
    <citation type="journal article" date="2023" name="Science">
        <title>Genomic signatures of disease resistance in endangered staghorn corals.</title>
        <authorList>
            <person name="Vollmer S.V."/>
            <person name="Selwyn J.D."/>
            <person name="Despard B.A."/>
            <person name="Roesel C.L."/>
        </authorList>
    </citation>
    <scope>NUCLEOTIDE SEQUENCE</scope>
    <source>
        <strain evidence="1">K2</strain>
    </source>
</reference>
<protein>
    <submittedName>
        <fullName evidence="1">Uncharacterized protein</fullName>
    </submittedName>
</protein>
<reference evidence="1" key="1">
    <citation type="journal article" date="2023" name="G3 (Bethesda)">
        <title>Whole genome assembly and annotation of the endangered Caribbean coral Acropora cervicornis.</title>
        <authorList>
            <person name="Selwyn J.D."/>
            <person name="Vollmer S.V."/>
        </authorList>
    </citation>
    <scope>NUCLEOTIDE SEQUENCE</scope>
    <source>
        <strain evidence="1">K2</strain>
    </source>
</reference>
<name>A0AAD9V0S4_ACRCE</name>
<gene>
    <name evidence="1" type="ORF">P5673_020842</name>
</gene>
<dbReference type="Proteomes" id="UP001249851">
    <property type="component" value="Unassembled WGS sequence"/>
</dbReference>
<dbReference type="EMBL" id="JARQWQ010000052">
    <property type="protein sequence ID" value="KAK2556996.1"/>
    <property type="molecule type" value="Genomic_DNA"/>
</dbReference>
<keyword evidence="2" id="KW-1185">Reference proteome</keyword>
<accession>A0AAD9V0S4</accession>
<sequence>MPWTSYQFLGLFKKQSHKTKSWQLNAHIAAKVYLRRLSVIWSSHLLDINCVRARKQFAMIVQTYLRWSQQLPNTELWAIDREATKIICEEGGKHLLSSTLVTHLHKYKLMEIKAAMKILQNMEPFIWGVQQFEERTGLTSLMKEAHNFAEKLKTSLSLEYPE</sequence>
<proteinExistence type="predicted"/>
<evidence type="ECO:0000313" key="1">
    <source>
        <dbReference type="EMBL" id="KAK2556996.1"/>
    </source>
</evidence>
<evidence type="ECO:0000313" key="2">
    <source>
        <dbReference type="Proteomes" id="UP001249851"/>
    </source>
</evidence>
<dbReference type="AlphaFoldDB" id="A0AAD9V0S4"/>